<name>X1MZH5_9ZZZZ</name>
<dbReference type="AlphaFoldDB" id="X1MZH5"/>
<protein>
    <submittedName>
        <fullName evidence="1">Uncharacterized protein</fullName>
    </submittedName>
</protein>
<proteinExistence type="predicted"/>
<gene>
    <name evidence="1" type="ORF">S06H3_31206</name>
</gene>
<reference evidence="1" key="1">
    <citation type="journal article" date="2014" name="Front. Microbiol.">
        <title>High frequency of phylogenetically diverse reductive dehalogenase-homologous genes in deep subseafloor sedimentary metagenomes.</title>
        <authorList>
            <person name="Kawai M."/>
            <person name="Futagami T."/>
            <person name="Toyoda A."/>
            <person name="Takaki Y."/>
            <person name="Nishi S."/>
            <person name="Hori S."/>
            <person name="Arai W."/>
            <person name="Tsubouchi T."/>
            <person name="Morono Y."/>
            <person name="Uchiyama I."/>
            <person name="Ito T."/>
            <person name="Fujiyama A."/>
            <person name="Inagaki F."/>
            <person name="Takami H."/>
        </authorList>
    </citation>
    <scope>NUCLEOTIDE SEQUENCE</scope>
    <source>
        <strain evidence="1">Expedition CK06-06</strain>
    </source>
</reference>
<organism evidence="1">
    <name type="scientific">marine sediment metagenome</name>
    <dbReference type="NCBI Taxonomy" id="412755"/>
    <lineage>
        <taxon>unclassified sequences</taxon>
        <taxon>metagenomes</taxon>
        <taxon>ecological metagenomes</taxon>
    </lineage>
</organism>
<sequence>MVVMGTAWLWSVCCVVDRSRAPRWLGRERLCVEGDALAEVLDIEVDRNALHWRSAFVPPFGPI</sequence>
<evidence type="ECO:0000313" key="1">
    <source>
        <dbReference type="EMBL" id="GAI20020.1"/>
    </source>
</evidence>
<dbReference type="EMBL" id="BARV01018455">
    <property type="protein sequence ID" value="GAI20020.1"/>
    <property type="molecule type" value="Genomic_DNA"/>
</dbReference>
<comment type="caution">
    <text evidence="1">The sequence shown here is derived from an EMBL/GenBank/DDBJ whole genome shotgun (WGS) entry which is preliminary data.</text>
</comment>
<accession>X1MZH5</accession>